<comment type="similarity">
    <text evidence="2 10">Belongs to the ABC-4 integral membrane protein family. FtsX subfamily.</text>
</comment>
<evidence type="ECO:0000259" key="12">
    <source>
        <dbReference type="Pfam" id="PF02687"/>
    </source>
</evidence>
<feature type="domain" description="FtsX extracellular" evidence="13">
    <location>
        <begin position="62"/>
        <end position="152"/>
    </location>
</feature>
<dbReference type="InterPro" id="IPR004513">
    <property type="entry name" value="FtsX"/>
</dbReference>
<dbReference type="GO" id="GO:0051301">
    <property type="term" value="P:cell division"/>
    <property type="evidence" value="ECO:0007669"/>
    <property type="project" value="UniProtKB-KW"/>
</dbReference>
<dbReference type="Pfam" id="PF18075">
    <property type="entry name" value="FtsX_ECD"/>
    <property type="match status" value="1"/>
</dbReference>
<dbReference type="InterPro" id="IPR058204">
    <property type="entry name" value="FtsX_firmicutes-type"/>
</dbReference>
<dbReference type="InterPro" id="IPR040690">
    <property type="entry name" value="FtsX_ECD"/>
</dbReference>
<evidence type="ECO:0000256" key="7">
    <source>
        <dbReference type="ARBA" id="ARBA00022989"/>
    </source>
</evidence>
<keyword evidence="7 11" id="KW-1133">Transmembrane helix</keyword>
<feature type="domain" description="ABC3 transporter permease C-terminal" evidence="12">
    <location>
        <begin position="175"/>
        <end position="290"/>
    </location>
</feature>
<evidence type="ECO:0000256" key="3">
    <source>
        <dbReference type="ARBA" id="ARBA00021907"/>
    </source>
</evidence>
<dbReference type="PIRSF" id="PIRSF003097">
    <property type="entry name" value="FtsX"/>
    <property type="match status" value="1"/>
</dbReference>
<dbReference type="EMBL" id="CP042243">
    <property type="protein sequence ID" value="QEK13573.1"/>
    <property type="molecule type" value="Genomic_DNA"/>
</dbReference>
<keyword evidence="6 11" id="KW-0812">Transmembrane</keyword>
<comment type="subcellular location">
    <subcellularLocation>
        <location evidence="1">Cell membrane</location>
        <topology evidence="1">Multi-pass membrane protein</topology>
    </subcellularLocation>
</comment>
<feature type="transmembrane region" description="Helical" evidence="11">
    <location>
        <begin position="21"/>
        <end position="46"/>
    </location>
</feature>
<evidence type="ECO:0000256" key="4">
    <source>
        <dbReference type="ARBA" id="ARBA00022475"/>
    </source>
</evidence>
<dbReference type="KEGG" id="crs:FQB35_03345"/>
<evidence type="ECO:0000256" key="11">
    <source>
        <dbReference type="SAM" id="Phobius"/>
    </source>
</evidence>
<feature type="transmembrane region" description="Helical" evidence="11">
    <location>
        <begin position="168"/>
        <end position="197"/>
    </location>
</feature>
<dbReference type="NCBIfam" id="NF038347">
    <property type="entry name" value="FtsX_Gpos"/>
    <property type="match status" value="1"/>
</dbReference>
<dbReference type="PANTHER" id="PTHR47755">
    <property type="entry name" value="CELL DIVISION PROTEIN FTSX"/>
    <property type="match status" value="1"/>
</dbReference>
<dbReference type="Proteomes" id="UP000324646">
    <property type="component" value="Chromosome"/>
</dbReference>
<evidence type="ECO:0000256" key="10">
    <source>
        <dbReference type="PIRNR" id="PIRNR003097"/>
    </source>
</evidence>
<evidence type="ECO:0000313" key="14">
    <source>
        <dbReference type="EMBL" id="QEK13573.1"/>
    </source>
</evidence>
<evidence type="ECO:0000256" key="5">
    <source>
        <dbReference type="ARBA" id="ARBA00022618"/>
    </source>
</evidence>
<dbReference type="Pfam" id="PF02687">
    <property type="entry name" value="FtsX"/>
    <property type="match status" value="1"/>
</dbReference>
<keyword evidence="5 10" id="KW-0132">Cell division</keyword>
<feature type="transmembrane region" description="Helical" evidence="11">
    <location>
        <begin position="218"/>
        <end position="241"/>
    </location>
</feature>
<evidence type="ECO:0000256" key="8">
    <source>
        <dbReference type="ARBA" id="ARBA00023136"/>
    </source>
</evidence>
<sequence>MRTRTFTYIIKEGFKGLWRNRIMGVASVASIASVLIILGIVFMIVLNISNVADMAKEQFDSIQLYLNDELKNDQINTMGQLIKKVDGVEKVYFLSKEEALENMKEKWGENGYLLEGLEKNPLPNSYVIKLKDIAYADDVISHIKGLSGIEEIKYYNNIIEKLLKITNFIHIAGITIIGILILISMFVVGNTIKLTVIARKREINIMKYVGATNWFIRWPFLVEGMVLGLFGSIIALLITGFGYQHVFNLVTQKLYVMISAYIIPAPVIIENLSVIFIVLGTGIGALGSIFSMRKFLKV</sequence>
<keyword evidence="9 10" id="KW-0131">Cell cycle</keyword>
<proteinExistence type="inferred from homology"/>
<evidence type="ECO:0000256" key="9">
    <source>
        <dbReference type="ARBA" id="ARBA00023306"/>
    </source>
</evidence>
<keyword evidence="15" id="KW-1185">Reference proteome</keyword>
<dbReference type="GO" id="GO:0005886">
    <property type="term" value="C:plasma membrane"/>
    <property type="evidence" value="ECO:0007669"/>
    <property type="project" value="UniProtKB-SubCell"/>
</dbReference>
<dbReference type="AlphaFoldDB" id="A0A5C0SGE2"/>
<dbReference type="OrthoDB" id="9812531at2"/>
<dbReference type="Gene3D" id="3.30.70.3040">
    <property type="match status" value="1"/>
</dbReference>
<organism evidence="14 15">
    <name type="scientific">Crassaminicella thermophila</name>
    <dbReference type="NCBI Taxonomy" id="2599308"/>
    <lineage>
        <taxon>Bacteria</taxon>
        <taxon>Bacillati</taxon>
        <taxon>Bacillota</taxon>
        <taxon>Clostridia</taxon>
        <taxon>Eubacteriales</taxon>
        <taxon>Clostridiaceae</taxon>
        <taxon>Crassaminicella</taxon>
    </lineage>
</organism>
<accession>A0A5C0SGE2</accession>
<keyword evidence="8 10" id="KW-0472">Membrane</keyword>
<name>A0A5C0SGE2_CRATE</name>
<dbReference type="PANTHER" id="PTHR47755:SF1">
    <property type="entry name" value="CELL DIVISION PROTEIN FTSX"/>
    <property type="match status" value="1"/>
</dbReference>
<keyword evidence="4 10" id="KW-1003">Cell membrane</keyword>
<feature type="transmembrane region" description="Helical" evidence="11">
    <location>
        <begin position="261"/>
        <end position="290"/>
    </location>
</feature>
<comment type="function">
    <text evidence="10">Part of the ABC transporter FtsEX involved in asymmetric cellular division facilitating the initiation of sporulation.</text>
</comment>
<reference evidence="14 15" key="1">
    <citation type="submission" date="2019-07" db="EMBL/GenBank/DDBJ databases">
        <title>Complete genome of Crassaminicella thermophila SY095.</title>
        <authorList>
            <person name="Li X."/>
        </authorList>
    </citation>
    <scope>NUCLEOTIDE SEQUENCE [LARGE SCALE GENOMIC DNA]</scope>
    <source>
        <strain evidence="14 15">SY095</strain>
    </source>
</reference>
<evidence type="ECO:0000256" key="2">
    <source>
        <dbReference type="ARBA" id="ARBA00007379"/>
    </source>
</evidence>
<protein>
    <recommendedName>
        <fullName evidence="3 10">Cell division protein FtsX</fullName>
    </recommendedName>
</protein>
<evidence type="ECO:0000313" key="15">
    <source>
        <dbReference type="Proteomes" id="UP000324646"/>
    </source>
</evidence>
<evidence type="ECO:0000256" key="6">
    <source>
        <dbReference type="ARBA" id="ARBA00022692"/>
    </source>
</evidence>
<evidence type="ECO:0000256" key="1">
    <source>
        <dbReference type="ARBA" id="ARBA00004651"/>
    </source>
</evidence>
<dbReference type="InterPro" id="IPR003838">
    <property type="entry name" value="ABC3_permease_C"/>
</dbReference>
<evidence type="ECO:0000259" key="13">
    <source>
        <dbReference type="Pfam" id="PF18075"/>
    </source>
</evidence>
<gene>
    <name evidence="14" type="ORF">FQB35_03345</name>
</gene>